<dbReference type="EMBL" id="FZTC01000012">
    <property type="protein sequence ID" value="SNU33384.1"/>
    <property type="molecule type" value="Genomic_DNA"/>
</dbReference>
<dbReference type="EMBL" id="CP055315">
    <property type="protein sequence ID" value="QLO51074.1"/>
    <property type="molecule type" value="Genomic_DNA"/>
</dbReference>
<dbReference type="Proteomes" id="UP000510937">
    <property type="component" value="Chromosome"/>
</dbReference>
<accession>A0A285AXI2</accession>
<proteinExistence type="predicted"/>
<reference evidence="5 7" key="3">
    <citation type="submission" date="2018-06" db="EMBL/GenBank/DDBJ databases">
        <authorList>
            <consortium name="Pathogen Informatics"/>
            <person name="Doyle S."/>
        </authorList>
    </citation>
    <scope>NUCLEOTIDE SEQUENCE [LARGE SCALE GENOMIC DNA]</scope>
    <source>
        <strain evidence="5 7">NCTC9149</strain>
    </source>
</reference>
<evidence type="ECO:0000313" key="9">
    <source>
        <dbReference type="Proteomes" id="UP000557483"/>
    </source>
</evidence>
<dbReference type="Proteomes" id="UP000220639">
    <property type="component" value="Unassembled WGS sequence"/>
</dbReference>
<reference evidence="6" key="1">
    <citation type="submission" date="2017-08" db="EMBL/GenBank/DDBJ databases">
        <authorList>
            <person name="Brisse S."/>
        </authorList>
    </citation>
    <scope>NUCLEOTIDE SEQUENCE [LARGE SCALE GENOMIC DNA]</scope>
    <source>
        <strain evidence="6">06D021</strain>
    </source>
</reference>
<reference evidence="4" key="2">
    <citation type="submission" date="2017-08" db="EMBL/GenBank/DDBJ databases">
        <authorList>
            <person name="de Groot N.N."/>
        </authorList>
    </citation>
    <scope>NUCLEOTIDE SEQUENCE [LARGE SCALE GENOMIC DNA]</scope>
    <source>
        <strain evidence="4">06D021</strain>
    </source>
</reference>
<keyword evidence="10" id="KW-1185">Reference proteome</keyword>
<gene>
    <name evidence="2" type="ORF">AAFL32_02080</name>
    <name evidence="1" type="ORF">HV064_15215</name>
    <name evidence="3" type="ORF">HV234_05805</name>
    <name evidence="4" type="ORF">KOSB73_20169</name>
    <name evidence="5" type="ORF">NCTC9149_01455</name>
</gene>
<name>A0A285AXI2_9ENTR</name>
<evidence type="ECO:0000313" key="1">
    <source>
        <dbReference type="EMBL" id="MBA8125243.1"/>
    </source>
</evidence>
<dbReference type="RefSeq" id="WP_004137386.1">
    <property type="nucleotide sequence ID" value="NZ_CABGKG010000003.1"/>
</dbReference>
<dbReference type="Proteomes" id="UP000254571">
    <property type="component" value="Unassembled WGS sequence"/>
</dbReference>
<dbReference type="EMBL" id="UGMX01000002">
    <property type="protein sequence ID" value="STW05088.1"/>
    <property type="molecule type" value="Genomic_DNA"/>
</dbReference>
<reference evidence="3" key="5">
    <citation type="journal article" date="2021" name="Microb. Genom.">
        <title>A genomic epidemiological study shows that prevalence of antimicrobial resistance in Enterobacterales is associated with the livestock host, as well as antimicrobial usage.</title>
        <authorList>
            <person name="AbuOun M."/>
            <person name="Jones H."/>
            <person name="Stubberfield E."/>
            <person name="Gilson D."/>
            <person name="Shaw L.P."/>
            <person name="Hubbard A.T.M."/>
            <person name="Chau K.K."/>
            <person name="Sebra R."/>
            <person name="Peto T.E.A."/>
            <person name="Crook D.W."/>
            <person name="Read D.S."/>
            <person name="Gweon H.S."/>
            <person name="Walker A.S."/>
            <person name="Stoesser N."/>
            <person name="Smith R.P."/>
            <person name="Anjum M.F."/>
            <person name="On Behalf Of The Rehab Consortium."/>
        </authorList>
    </citation>
    <scope>NUCLEOTIDE SEQUENCE</scope>
    <source>
        <strain evidence="3">RHBSTW-00555</strain>
    </source>
</reference>
<evidence type="ECO:0000313" key="3">
    <source>
        <dbReference type="EMBL" id="QLO51074.1"/>
    </source>
</evidence>
<dbReference type="EMBL" id="JBCGEM010000001">
    <property type="protein sequence ID" value="MEM0622685.1"/>
    <property type="molecule type" value="Genomic_DNA"/>
</dbReference>
<dbReference type="EMBL" id="JABXRN010000001">
    <property type="protein sequence ID" value="MBA8125243.1"/>
    <property type="molecule type" value="Genomic_DNA"/>
</dbReference>
<evidence type="ECO:0000313" key="8">
    <source>
        <dbReference type="Proteomes" id="UP000510937"/>
    </source>
</evidence>
<dbReference type="Proteomes" id="UP001458070">
    <property type="component" value="Unassembled WGS sequence"/>
</dbReference>
<evidence type="ECO:0000313" key="10">
    <source>
        <dbReference type="Proteomes" id="UP001458070"/>
    </source>
</evidence>
<protein>
    <submittedName>
        <fullName evidence="2">FidL-like protein</fullName>
    </submittedName>
</protein>
<dbReference type="Proteomes" id="UP000557483">
    <property type="component" value="Unassembled WGS sequence"/>
</dbReference>
<evidence type="ECO:0000313" key="6">
    <source>
        <dbReference type="Proteomes" id="UP000220639"/>
    </source>
</evidence>
<evidence type="ECO:0000313" key="2">
    <source>
        <dbReference type="EMBL" id="MEM0622685.1"/>
    </source>
</evidence>
<evidence type="ECO:0000313" key="7">
    <source>
        <dbReference type="Proteomes" id="UP000254571"/>
    </source>
</evidence>
<reference evidence="8 9" key="4">
    <citation type="submission" date="2020-06" db="EMBL/GenBank/DDBJ databases">
        <title>REHAB project genomes.</title>
        <authorList>
            <person name="Shaw L.P."/>
        </authorList>
    </citation>
    <scope>NUCLEOTIDE SEQUENCE [LARGE SCALE GENOMIC DNA]</scope>
    <source>
        <strain evidence="1 9">RHBSTW-00092</strain>
        <strain evidence="8">RHBSTW-00555</strain>
    </source>
</reference>
<sequence>MRKYAIIFLATALTLVVAAFLYIDIRSHDTFSCKSQYDLTEDINENILRSQGLLSAQLANNRLLISLEGLLTSNGDKYIVSRTIAITLKRTTATSHLFYIIDSQITRHHADNTPENIARQNLFGNQSNDRIIYINHVNDDTILFGNQTFPQYGCQRQNTIID</sequence>
<dbReference type="GeneID" id="97393875"/>
<evidence type="ECO:0000313" key="5">
    <source>
        <dbReference type="EMBL" id="STW05088.1"/>
    </source>
</evidence>
<reference evidence="2 10" key="6">
    <citation type="submission" date="2024-04" db="EMBL/GenBank/DDBJ databases">
        <title>Draft genome assemblies of urinary isolates.</title>
        <authorList>
            <person name="Appleberry H."/>
            <person name="Kula A."/>
            <person name="Wolfe A.J."/>
            <person name="Putonti C."/>
        </authorList>
    </citation>
    <scope>NUCLEOTIDE SEQUENCE [LARGE SCALE GENOMIC DNA]</scope>
    <source>
        <strain evidence="2 10">UMB12529</strain>
    </source>
</reference>
<organism evidence="4 6">
    <name type="scientific">Klebsiella grimontii</name>
    <dbReference type="NCBI Taxonomy" id="2058152"/>
    <lineage>
        <taxon>Bacteria</taxon>
        <taxon>Pseudomonadati</taxon>
        <taxon>Pseudomonadota</taxon>
        <taxon>Gammaproteobacteria</taxon>
        <taxon>Enterobacterales</taxon>
        <taxon>Enterobacteriaceae</taxon>
        <taxon>Klebsiella/Raoultella group</taxon>
        <taxon>Klebsiella</taxon>
    </lineage>
</organism>
<evidence type="ECO:0000313" key="4">
    <source>
        <dbReference type="EMBL" id="SNU33384.1"/>
    </source>
</evidence>
<dbReference type="AlphaFoldDB" id="A0A285AXI2"/>